<name>A0A3N4LRM6_9PEZI</name>
<proteinExistence type="predicted"/>
<protein>
    <recommendedName>
        <fullName evidence="3">SMP-30/Gluconolactonase/LRE-like region domain-containing protein</fullName>
    </recommendedName>
</protein>
<keyword evidence="2" id="KW-0732">Signal</keyword>
<dbReference type="SUPFAM" id="SSF63829">
    <property type="entry name" value="Calcium-dependent phosphotriesterase"/>
    <property type="match status" value="1"/>
</dbReference>
<feature type="domain" description="SMP-30/Gluconolactonase/LRE-like region" evidence="3">
    <location>
        <begin position="93"/>
        <end position="325"/>
    </location>
</feature>
<accession>A0A3N4LRM6</accession>
<reference evidence="4 5" key="1">
    <citation type="journal article" date="2018" name="Nat. Ecol. Evol.">
        <title>Pezizomycetes genomes reveal the molecular basis of ectomycorrhizal truffle lifestyle.</title>
        <authorList>
            <person name="Murat C."/>
            <person name="Payen T."/>
            <person name="Noel B."/>
            <person name="Kuo A."/>
            <person name="Morin E."/>
            <person name="Chen J."/>
            <person name="Kohler A."/>
            <person name="Krizsan K."/>
            <person name="Balestrini R."/>
            <person name="Da Silva C."/>
            <person name="Montanini B."/>
            <person name="Hainaut M."/>
            <person name="Levati E."/>
            <person name="Barry K.W."/>
            <person name="Belfiori B."/>
            <person name="Cichocki N."/>
            <person name="Clum A."/>
            <person name="Dockter R.B."/>
            <person name="Fauchery L."/>
            <person name="Guy J."/>
            <person name="Iotti M."/>
            <person name="Le Tacon F."/>
            <person name="Lindquist E.A."/>
            <person name="Lipzen A."/>
            <person name="Malagnac F."/>
            <person name="Mello A."/>
            <person name="Molinier V."/>
            <person name="Miyauchi S."/>
            <person name="Poulain J."/>
            <person name="Riccioni C."/>
            <person name="Rubini A."/>
            <person name="Sitrit Y."/>
            <person name="Splivallo R."/>
            <person name="Traeger S."/>
            <person name="Wang M."/>
            <person name="Zifcakova L."/>
            <person name="Wipf D."/>
            <person name="Zambonelli A."/>
            <person name="Paolocci F."/>
            <person name="Nowrousian M."/>
            <person name="Ottonello S."/>
            <person name="Baldrian P."/>
            <person name="Spatafora J.W."/>
            <person name="Henrissat B."/>
            <person name="Nagy L.G."/>
            <person name="Aury J.M."/>
            <person name="Wincker P."/>
            <person name="Grigoriev I.V."/>
            <person name="Bonfante P."/>
            <person name="Martin F.M."/>
        </authorList>
    </citation>
    <scope>NUCLEOTIDE SEQUENCE [LARGE SCALE GENOMIC DNA]</scope>
    <source>
        <strain evidence="4 5">ATCC MYA-4762</strain>
    </source>
</reference>
<dbReference type="PANTHER" id="PTHR47572:SF4">
    <property type="entry name" value="LACTONASE DRP35"/>
    <property type="match status" value="1"/>
</dbReference>
<keyword evidence="5" id="KW-1185">Reference proteome</keyword>
<evidence type="ECO:0000259" key="3">
    <source>
        <dbReference type="Pfam" id="PF08450"/>
    </source>
</evidence>
<feature type="signal peptide" evidence="2">
    <location>
        <begin position="1"/>
        <end position="19"/>
    </location>
</feature>
<dbReference type="EMBL" id="ML121537">
    <property type="protein sequence ID" value="RPB25587.1"/>
    <property type="molecule type" value="Genomic_DNA"/>
</dbReference>
<organism evidence="4 5">
    <name type="scientific">Terfezia boudieri ATCC MYA-4762</name>
    <dbReference type="NCBI Taxonomy" id="1051890"/>
    <lineage>
        <taxon>Eukaryota</taxon>
        <taxon>Fungi</taxon>
        <taxon>Dikarya</taxon>
        <taxon>Ascomycota</taxon>
        <taxon>Pezizomycotina</taxon>
        <taxon>Pezizomycetes</taxon>
        <taxon>Pezizales</taxon>
        <taxon>Pezizaceae</taxon>
        <taxon>Terfezia</taxon>
    </lineage>
</organism>
<dbReference type="Gene3D" id="2.120.10.30">
    <property type="entry name" value="TolB, C-terminal domain"/>
    <property type="match status" value="1"/>
</dbReference>
<dbReference type="Proteomes" id="UP000267821">
    <property type="component" value="Unassembled WGS sequence"/>
</dbReference>
<evidence type="ECO:0000256" key="2">
    <source>
        <dbReference type="SAM" id="SignalP"/>
    </source>
</evidence>
<dbReference type="STRING" id="1051890.A0A3N4LRM6"/>
<dbReference type="InParanoid" id="A0A3N4LRM6"/>
<dbReference type="InterPro" id="IPR011042">
    <property type="entry name" value="6-blade_b-propeller_TolB-like"/>
</dbReference>
<dbReference type="InterPro" id="IPR051262">
    <property type="entry name" value="SMP-30/CGR1_Lactonase"/>
</dbReference>
<evidence type="ECO:0000313" key="4">
    <source>
        <dbReference type="EMBL" id="RPB25587.1"/>
    </source>
</evidence>
<gene>
    <name evidence="4" type="ORF">L211DRAFT_847939</name>
</gene>
<evidence type="ECO:0000256" key="1">
    <source>
        <dbReference type="ARBA" id="ARBA00022801"/>
    </source>
</evidence>
<dbReference type="GO" id="GO:0016787">
    <property type="term" value="F:hydrolase activity"/>
    <property type="evidence" value="ECO:0007669"/>
    <property type="project" value="UniProtKB-KW"/>
</dbReference>
<dbReference type="InterPro" id="IPR013658">
    <property type="entry name" value="SGL"/>
</dbReference>
<dbReference type="AlphaFoldDB" id="A0A3N4LRM6"/>
<dbReference type="OrthoDB" id="423498at2759"/>
<evidence type="ECO:0000313" key="5">
    <source>
        <dbReference type="Proteomes" id="UP000267821"/>
    </source>
</evidence>
<keyword evidence="1" id="KW-0378">Hydrolase</keyword>
<dbReference type="Pfam" id="PF08450">
    <property type="entry name" value="SGL"/>
    <property type="match status" value="1"/>
</dbReference>
<dbReference type="PANTHER" id="PTHR47572">
    <property type="entry name" value="LIPOPROTEIN-RELATED"/>
    <property type="match status" value="1"/>
</dbReference>
<sequence>MRVTTTFLISILFTATAYASGKVTIVQAEDASALLPAGKKLGPKAEGCSVNAAGIIHATDGSNIINLRDGTVALKGPGSADVNATSWLASSRFLKNGDLIAGDAVGHKVFLVQKGQDPNSPQVLFQSDKFLQPNDMAVTGCGRYLYFSGMNYTSDSIAGESGELGWIDLWKAPVNRKLNKVSKQVLADGKVYRSNGIEVIDKGGQEFVYLTSAQNVNDSVVSTQIIKFTIDKTTGEPKSPTVALDIGKYLEEHEILAQADLIKAGMDPDGMRADLAGNLYMTLNAFKAVLRWNTETGEGVLAELKTVFFPTNLELGGQNGDEVYVVGKCEGNKVSCVDVIKFGGQNVGRAFAYQNGLGKKVKRGEWRA</sequence>
<feature type="chain" id="PRO_5017963519" description="SMP-30/Gluconolactonase/LRE-like region domain-containing protein" evidence="2">
    <location>
        <begin position="20"/>
        <end position="368"/>
    </location>
</feature>